<keyword evidence="3 9" id="KW-0326">Glycosidase</keyword>
<dbReference type="Pfam" id="PF02836">
    <property type="entry name" value="Glyco_hydro_2_C"/>
    <property type="match status" value="1"/>
</dbReference>
<dbReference type="InterPro" id="IPR006104">
    <property type="entry name" value="Glyco_hydro_2_N"/>
</dbReference>
<dbReference type="Pfam" id="PF16355">
    <property type="entry name" value="DUF4982"/>
    <property type="match status" value="1"/>
</dbReference>
<gene>
    <name evidence="9" type="ordered locus">GFO_1719</name>
</gene>
<dbReference type="PANTHER" id="PTHR42732">
    <property type="entry name" value="BETA-GALACTOSIDASE"/>
    <property type="match status" value="1"/>
</dbReference>
<dbReference type="EMBL" id="CU207366">
    <property type="protein sequence ID" value="CAL66689.1"/>
    <property type="molecule type" value="Genomic_DNA"/>
</dbReference>
<dbReference type="InterPro" id="IPR036156">
    <property type="entry name" value="Beta-gal/glucu_dom_sf"/>
</dbReference>
<dbReference type="Pfam" id="PF00703">
    <property type="entry name" value="Glyco_hydro_2"/>
    <property type="match status" value="1"/>
</dbReference>
<dbReference type="InterPro" id="IPR006102">
    <property type="entry name" value="Ig-like_GH2"/>
</dbReference>
<reference evidence="9 10" key="1">
    <citation type="journal article" date="2006" name="Environ. Microbiol.">
        <title>Whole genome analysis of the marine Bacteroidetes'Gramella forsetii' reveals adaptations to degradation of polymeric organic matter.</title>
        <authorList>
            <person name="Bauer M."/>
            <person name="Kube M."/>
            <person name="Teeling H."/>
            <person name="Richter M."/>
            <person name="Lombardot T."/>
            <person name="Allers E."/>
            <person name="Wuerdemann C.A."/>
            <person name="Quast C."/>
            <person name="Kuhl H."/>
            <person name="Knaust F."/>
            <person name="Woebken D."/>
            <person name="Bischof K."/>
            <person name="Mussmann M."/>
            <person name="Choudhuri J.V."/>
            <person name="Meyer F."/>
            <person name="Reinhardt R."/>
            <person name="Amann R.I."/>
            <person name="Gloeckner F.O."/>
        </authorList>
    </citation>
    <scope>NUCLEOTIDE SEQUENCE [LARGE SCALE GENOMIC DNA]</scope>
    <source>
        <strain evidence="10">DSM 17595 / CGMCC 1.15422 / KT0803</strain>
    </source>
</reference>
<dbReference type="eggNOG" id="COG3250">
    <property type="taxonomic scope" value="Bacteria"/>
</dbReference>
<dbReference type="PANTHER" id="PTHR42732:SF1">
    <property type="entry name" value="BETA-MANNOSIDASE"/>
    <property type="match status" value="1"/>
</dbReference>
<dbReference type="EC" id="3.2.1.-" evidence="9"/>
<evidence type="ECO:0000313" key="10">
    <source>
        <dbReference type="Proteomes" id="UP000000755"/>
    </source>
</evidence>
<evidence type="ECO:0000259" key="5">
    <source>
        <dbReference type="Pfam" id="PF02836"/>
    </source>
</evidence>
<feature type="domain" description="DUF4982" evidence="7">
    <location>
        <begin position="695"/>
        <end position="750"/>
    </location>
</feature>
<feature type="domain" description="Glycoside hydrolase family 2 immunoglobulin-like beta-sandwich" evidence="4">
    <location>
        <begin position="215"/>
        <end position="319"/>
    </location>
</feature>
<keyword evidence="2 9" id="KW-0378">Hydrolase</keyword>
<evidence type="ECO:0000313" key="9">
    <source>
        <dbReference type="EMBL" id="CAL66689.1"/>
    </source>
</evidence>
<dbReference type="InterPro" id="IPR032311">
    <property type="entry name" value="DUF4982"/>
</dbReference>
<dbReference type="AlphaFoldDB" id="A0M244"/>
<feature type="domain" description="Glycoside hydrolase family 2" evidence="8">
    <location>
        <begin position="763"/>
        <end position="864"/>
    </location>
</feature>
<proteinExistence type="inferred from homology"/>
<accession>A0M244</accession>
<dbReference type="Gene3D" id="3.20.20.80">
    <property type="entry name" value="Glycosidases"/>
    <property type="match status" value="1"/>
</dbReference>
<evidence type="ECO:0000259" key="6">
    <source>
        <dbReference type="Pfam" id="PF02837"/>
    </source>
</evidence>
<dbReference type="InterPro" id="IPR017853">
    <property type="entry name" value="GH"/>
</dbReference>
<comment type="similarity">
    <text evidence="1">Belongs to the glycosyl hydrolase 2 family.</text>
</comment>
<protein>
    <submittedName>
        <fullName evidence="9">Secreted glycosyl hydrolase, family 2</fullName>
        <ecNumber evidence="9">3.2.1.-</ecNumber>
    </submittedName>
</protein>
<dbReference type="InterPro" id="IPR006101">
    <property type="entry name" value="Glyco_hydro_2"/>
</dbReference>
<name>A0M244_CHRFK</name>
<dbReference type="Gene3D" id="2.60.120.260">
    <property type="entry name" value="Galactose-binding domain-like"/>
    <property type="match status" value="1"/>
</dbReference>
<dbReference type="InterPro" id="IPR008979">
    <property type="entry name" value="Galactose-bd-like_sf"/>
</dbReference>
<dbReference type="InterPro" id="IPR051913">
    <property type="entry name" value="GH2_Domain-Containing"/>
</dbReference>
<feature type="domain" description="Glycoside hydrolase family 2 catalytic" evidence="5">
    <location>
        <begin position="325"/>
        <end position="460"/>
    </location>
</feature>
<dbReference type="PRINTS" id="PR00132">
    <property type="entry name" value="GLHYDRLASE2"/>
</dbReference>
<dbReference type="Proteomes" id="UP000000755">
    <property type="component" value="Chromosome"/>
</dbReference>
<evidence type="ECO:0000259" key="4">
    <source>
        <dbReference type="Pfam" id="PF00703"/>
    </source>
</evidence>
<dbReference type="HOGENOM" id="CLU_006501_0_1_10"/>
<sequence>MIMFLAICKKSIYKMNNKKLKNIAISKLYAFILILSFLGNSSYSQEHRKMVAEREIDFNQDWQFSLREISDSSRTHHEANWKKLQLPHDWSVEASFDSINGEGATGYLPGGIGWYKKEFKTKVTKDEKTYLYFDGVYNNAEIWLNGNKLGFHPYGYSPFYFDITAYLKKDSINNLLMLKVDRTRYVDSRWYTGSGIYRDVKLITTDKLHIPVWGTFFTTSKISEKEATINAEISLINDHSENMDFQLITEIYNPQDKIVASISENISLKGNSEKPIVQELKVDDPLLWDINTPNMYTAITTIKSNDKNIDHYKTSFGIRSFRFDKDNGFFLNGKSMKIKGVNLHHDAGLVGAAVPRGVWKRRLLKLKEAGVNAIRTAHNPASEDFLDLCDEMGFLIQEEFFDEWGFSKDKRLNQQERHSDYISRGYTEHFQKWAEKDLKNTMLRDRNHPSIIQWSIGNEIEWTYPRYSHSSGFFNMDWQGNYFWEQPPISPEEIKKLYNESPENEYVLAETAKKLSNWTKEMDTTRPVTANLILPSVSHVSGYTDALDVVGYSYRRVMYDYGHKNYPDKPIMGTENLVQWHEWKAVMERPFIAGTFLWTGIDYMGESNAQWPRKGTTSGMLDFAGFKKPSYHMIKTLWNDEPHIYIATQKAEKSIFRYDKNKGDVVEKEPGAWKQALWTWHDVNEHWNYSANDTVIVEIYSNLEEVELFLNDKSLGSKKLDQFDDRIYKWVVPFTDGTLIAKGTKNGKIVSIQRTTAGPPVAIELSTKNNSIAANSRDVAHIVAQLIDDSGNPVKTQEKKIEFTIEGEAKILGVDNGAGDNVQDYQSNSIITDQGRALLIIQGTNQPSTIKVNVKAPGLKKETTSIKISSTHNQK</sequence>
<evidence type="ECO:0000256" key="1">
    <source>
        <dbReference type="ARBA" id="ARBA00007401"/>
    </source>
</evidence>
<evidence type="ECO:0000259" key="7">
    <source>
        <dbReference type="Pfam" id="PF16355"/>
    </source>
</evidence>
<dbReference type="Pfam" id="PF02837">
    <property type="entry name" value="Glyco_hydro_2_N"/>
    <property type="match status" value="1"/>
</dbReference>
<dbReference type="KEGG" id="gfo:GFO_1719"/>
<dbReference type="GO" id="GO:0005975">
    <property type="term" value="P:carbohydrate metabolic process"/>
    <property type="evidence" value="ECO:0007669"/>
    <property type="project" value="InterPro"/>
</dbReference>
<dbReference type="InterPro" id="IPR013783">
    <property type="entry name" value="Ig-like_fold"/>
</dbReference>
<dbReference type="SUPFAM" id="SSF51445">
    <property type="entry name" value="(Trans)glycosidases"/>
    <property type="match status" value="1"/>
</dbReference>
<dbReference type="InterPro" id="IPR006103">
    <property type="entry name" value="Glyco_hydro_2_cat"/>
</dbReference>
<dbReference type="CAZy" id="GH2">
    <property type="family name" value="Glycoside Hydrolase Family 2"/>
</dbReference>
<evidence type="ECO:0000256" key="3">
    <source>
        <dbReference type="ARBA" id="ARBA00023295"/>
    </source>
</evidence>
<dbReference type="STRING" id="411154.GFO_1719"/>
<dbReference type="SUPFAM" id="SSF49303">
    <property type="entry name" value="beta-Galactosidase/glucuronidase domain"/>
    <property type="match status" value="1"/>
</dbReference>
<dbReference type="Pfam" id="PF18565">
    <property type="entry name" value="Glyco_hydro2_C5"/>
    <property type="match status" value="1"/>
</dbReference>
<feature type="domain" description="Glycosyl hydrolases family 2 sugar binding" evidence="6">
    <location>
        <begin position="111"/>
        <end position="205"/>
    </location>
</feature>
<dbReference type="SUPFAM" id="SSF49785">
    <property type="entry name" value="Galactose-binding domain-like"/>
    <property type="match status" value="1"/>
</dbReference>
<organism evidence="9 10">
    <name type="scientific">Christiangramia forsetii (strain DSM 17595 / CGMCC 1.15422 / KT0803)</name>
    <name type="common">Gramella forsetii</name>
    <dbReference type="NCBI Taxonomy" id="411154"/>
    <lineage>
        <taxon>Bacteria</taxon>
        <taxon>Pseudomonadati</taxon>
        <taxon>Bacteroidota</taxon>
        <taxon>Flavobacteriia</taxon>
        <taxon>Flavobacteriales</taxon>
        <taxon>Flavobacteriaceae</taxon>
        <taxon>Christiangramia</taxon>
    </lineage>
</organism>
<evidence type="ECO:0000256" key="2">
    <source>
        <dbReference type="ARBA" id="ARBA00022801"/>
    </source>
</evidence>
<dbReference type="InterPro" id="IPR040605">
    <property type="entry name" value="Glyco_hydro2_dom5"/>
</dbReference>
<evidence type="ECO:0000259" key="8">
    <source>
        <dbReference type="Pfam" id="PF18565"/>
    </source>
</evidence>
<dbReference type="GO" id="GO:0004553">
    <property type="term" value="F:hydrolase activity, hydrolyzing O-glycosyl compounds"/>
    <property type="evidence" value="ECO:0007669"/>
    <property type="project" value="InterPro"/>
</dbReference>
<dbReference type="Gene3D" id="2.60.40.10">
    <property type="entry name" value="Immunoglobulins"/>
    <property type="match status" value="3"/>
</dbReference>